<name>A0AB39UTX8_9GAMM</name>
<gene>
    <name evidence="7" type="ORF">AAIA72_12405</name>
</gene>
<keyword evidence="2" id="KW-1003">Cell membrane</keyword>
<protein>
    <submittedName>
        <fullName evidence="7">Cytochrome C oxidase subunit IV family protein</fullName>
    </submittedName>
</protein>
<sequence length="80" mass="8771">MTLRTLLTAWITLILATALTAALPHWGGRMLVAAALGLMILKNALIADVFMGLRRAPAFWRVLIQLYTPAVALMVLWLLG</sequence>
<evidence type="ECO:0000256" key="6">
    <source>
        <dbReference type="SAM" id="Phobius"/>
    </source>
</evidence>
<keyword evidence="3 6" id="KW-0812">Transmembrane</keyword>
<feature type="transmembrane region" description="Helical" evidence="6">
    <location>
        <begin position="30"/>
        <end position="51"/>
    </location>
</feature>
<keyword evidence="4 6" id="KW-1133">Transmembrane helix</keyword>
<feature type="transmembrane region" description="Helical" evidence="6">
    <location>
        <begin position="58"/>
        <end position="79"/>
    </location>
</feature>
<dbReference type="RefSeq" id="WP_369600632.1">
    <property type="nucleotide sequence ID" value="NZ_CP154858.1"/>
</dbReference>
<dbReference type="AlphaFoldDB" id="A0AB39UTX8"/>
<evidence type="ECO:0000256" key="4">
    <source>
        <dbReference type="ARBA" id="ARBA00022989"/>
    </source>
</evidence>
<reference evidence="7" key="1">
    <citation type="submission" date="2024-05" db="EMBL/GenBank/DDBJ databases">
        <title>Genome sequencing of novel strain.</title>
        <authorList>
            <person name="Ganbat D."/>
            <person name="Ganbat S."/>
            <person name="Lee S.-J."/>
        </authorList>
    </citation>
    <scope>NUCLEOTIDE SEQUENCE</scope>
    <source>
        <strain evidence="7">SMD15-11</strain>
    </source>
</reference>
<organism evidence="7">
    <name type="scientific">Thermohahella caldifontis</name>
    <dbReference type="NCBI Taxonomy" id="3142973"/>
    <lineage>
        <taxon>Bacteria</taxon>
        <taxon>Pseudomonadati</taxon>
        <taxon>Pseudomonadota</taxon>
        <taxon>Gammaproteobacteria</taxon>
        <taxon>Oceanospirillales</taxon>
        <taxon>Hahellaceae</taxon>
        <taxon>Thermohahella</taxon>
    </lineage>
</organism>
<evidence type="ECO:0000256" key="1">
    <source>
        <dbReference type="ARBA" id="ARBA00004651"/>
    </source>
</evidence>
<dbReference type="Pfam" id="PF03626">
    <property type="entry name" value="COX4_pro"/>
    <property type="match status" value="1"/>
</dbReference>
<keyword evidence="5 6" id="KW-0472">Membrane</keyword>
<evidence type="ECO:0000256" key="3">
    <source>
        <dbReference type="ARBA" id="ARBA00022692"/>
    </source>
</evidence>
<comment type="subcellular location">
    <subcellularLocation>
        <location evidence="1">Cell membrane</location>
        <topology evidence="1">Multi-pass membrane protein</topology>
    </subcellularLocation>
</comment>
<dbReference type="EMBL" id="CP154858">
    <property type="protein sequence ID" value="XDT71605.1"/>
    <property type="molecule type" value="Genomic_DNA"/>
</dbReference>
<evidence type="ECO:0000256" key="5">
    <source>
        <dbReference type="ARBA" id="ARBA00023136"/>
    </source>
</evidence>
<accession>A0AB39UTX8</accession>
<dbReference type="GO" id="GO:0005886">
    <property type="term" value="C:plasma membrane"/>
    <property type="evidence" value="ECO:0007669"/>
    <property type="project" value="UniProtKB-SubCell"/>
</dbReference>
<dbReference type="KEGG" id="tcd:AAIA72_12405"/>
<evidence type="ECO:0000256" key="2">
    <source>
        <dbReference type="ARBA" id="ARBA00022475"/>
    </source>
</evidence>
<dbReference type="InterPro" id="IPR005171">
    <property type="entry name" value="Cyt_c_oxidase_su4_prok"/>
</dbReference>
<evidence type="ECO:0000313" key="7">
    <source>
        <dbReference type="EMBL" id="XDT71605.1"/>
    </source>
</evidence>
<proteinExistence type="predicted"/>